<sequence>MRVLIKVKGKCTTDHISAAGPWLKFRGHLDNISNNLLIGAVNIENDAVNKVKNQLTGEYGGVPDVARFYKANGLNWVVVGDENYGEGSSREHAALEPRHLGGRAIIVKNFARIHGQFLSRQQMEDIIVACILETLVSTRNV</sequence>
<dbReference type="SUPFAM" id="SSF52016">
    <property type="entry name" value="LeuD/IlvD-like"/>
    <property type="match status" value="1"/>
</dbReference>
<keyword evidence="1" id="KW-0411">Iron-sulfur</keyword>
<feature type="domain" description="Aconitase A/isopropylmalate dehydratase small subunit swivel" evidence="2">
    <location>
        <begin position="1"/>
        <end position="120"/>
    </location>
</feature>
<proteinExistence type="predicted"/>
<dbReference type="PANTHER" id="PTHR43160">
    <property type="entry name" value="ACONITATE HYDRATASE B"/>
    <property type="match status" value="1"/>
</dbReference>
<name>A0ABV0X0N7_9TELE</name>
<keyword evidence="1" id="KW-0408">Iron</keyword>
<comment type="caution">
    <text evidence="3">The sequence shown here is derived from an EMBL/GenBank/DDBJ whole genome shotgun (WGS) entry which is preliminary data.</text>
</comment>
<dbReference type="Gene3D" id="3.20.19.10">
    <property type="entry name" value="Aconitase, domain 4"/>
    <property type="match status" value="1"/>
</dbReference>
<organism evidence="3 4">
    <name type="scientific">Xenotaenia resolanae</name>
    <dbReference type="NCBI Taxonomy" id="208358"/>
    <lineage>
        <taxon>Eukaryota</taxon>
        <taxon>Metazoa</taxon>
        <taxon>Chordata</taxon>
        <taxon>Craniata</taxon>
        <taxon>Vertebrata</taxon>
        <taxon>Euteleostomi</taxon>
        <taxon>Actinopterygii</taxon>
        <taxon>Neopterygii</taxon>
        <taxon>Teleostei</taxon>
        <taxon>Neoteleostei</taxon>
        <taxon>Acanthomorphata</taxon>
        <taxon>Ovalentaria</taxon>
        <taxon>Atherinomorphae</taxon>
        <taxon>Cyprinodontiformes</taxon>
        <taxon>Goodeidae</taxon>
        <taxon>Xenotaenia</taxon>
    </lineage>
</organism>
<dbReference type="EMBL" id="JAHRIM010080926">
    <property type="protein sequence ID" value="MEQ2275116.1"/>
    <property type="molecule type" value="Genomic_DNA"/>
</dbReference>
<gene>
    <name evidence="3" type="primary">ACO2</name>
    <name evidence="3" type="ORF">XENORESO_020889</name>
</gene>
<protein>
    <submittedName>
        <fullName evidence="3">Aconitate hydratase</fullName>
    </submittedName>
</protein>
<evidence type="ECO:0000259" key="2">
    <source>
        <dbReference type="Pfam" id="PF00694"/>
    </source>
</evidence>
<dbReference type="Proteomes" id="UP001444071">
    <property type="component" value="Unassembled WGS sequence"/>
</dbReference>
<dbReference type="InterPro" id="IPR050926">
    <property type="entry name" value="Aconitase/IPM_isomerase"/>
</dbReference>
<evidence type="ECO:0000313" key="4">
    <source>
        <dbReference type="Proteomes" id="UP001444071"/>
    </source>
</evidence>
<dbReference type="InterPro" id="IPR015928">
    <property type="entry name" value="Aconitase/3IPM_dehydase_swvl"/>
</dbReference>
<evidence type="ECO:0000256" key="1">
    <source>
        <dbReference type="ARBA" id="ARBA00022485"/>
    </source>
</evidence>
<evidence type="ECO:0000313" key="3">
    <source>
        <dbReference type="EMBL" id="MEQ2275116.1"/>
    </source>
</evidence>
<dbReference type="Pfam" id="PF00694">
    <property type="entry name" value="Aconitase_C"/>
    <property type="match status" value="1"/>
</dbReference>
<reference evidence="3 4" key="1">
    <citation type="submission" date="2021-06" db="EMBL/GenBank/DDBJ databases">
        <authorList>
            <person name="Palmer J.M."/>
        </authorList>
    </citation>
    <scope>NUCLEOTIDE SEQUENCE [LARGE SCALE GENOMIC DNA]</scope>
    <source>
        <strain evidence="3 4">XR_2019</strain>
        <tissue evidence="3">Muscle</tissue>
    </source>
</reference>
<keyword evidence="1" id="KW-0004">4Fe-4S</keyword>
<keyword evidence="1" id="KW-0479">Metal-binding</keyword>
<keyword evidence="4" id="KW-1185">Reference proteome</keyword>
<dbReference type="PANTHER" id="PTHR43160:SF3">
    <property type="entry name" value="ACONITATE HYDRATASE, MITOCHONDRIAL"/>
    <property type="match status" value="1"/>
</dbReference>
<accession>A0ABV0X0N7</accession>
<dbReference type="InterPro" id="IPR000573">
    <property type="entry name" value="AconitaseA/IPMdHydase_ssu_swvl"/>
</dbReference>